<dbReference type="PANTHER" id="PTHR39555:SF1">
    <property type="entry name" value="TYPE IV PILUS INNER MEMBRANE COMPONENT PILO"/>
    <property type="match status" value="1"/>
</dbReference>
<organism evidence="3 4">
    <name type="scientific">Candidatus Desulfatibia profunda</name>
    <dbReference type="NCBI Taxonomy" id="2841695"/>
    <lineage>
        <taxon>Bacteria</taxon>
        <taxon>Pseudomonadati</taxon>
        <taxon>Thermodesulfobacteriota</taxon>
        <taxon>Desulfobacteria</taxon>
        <taxon>Desulfobacterales</taxon>
        <taxon>Desulfobacterales incertae sedis</taxon>
        <taxon>Candidatus Desulfatibia</taxon>
    </lineage>
</organism>
<feature type="transmembrane region" description="Helical" evidence="2">
    <location>
        <begin position="26"/>
        <end position="48"/>
    </location>
</feature>
<dbReference type="PANTHER" id="PTHR39555">
    <property type="entry name" value="FIMBRIAL ASSEMBLY PROTEIN PILO-LIKE PROTEIN-RELATED"/>
    <property type="match status" value="1"/>
</dbReference>
<dbReference type="AlphaFoldDB" id="A0A8J6NWN2"/>
<dbReference type="Pfam" id="PF04350">
    <property type="entry name" value="PilO"/>
    <property type="match status" value="1"/>
</dbReference>
<comment type="caution">
    <text evidence="3">The sequence shown here is derived from an EMBL/GenBank/DDBJ whole genome shotgun (WGS) entry which is preliminary data.</text>
</comment>
<evidence type="ECO:0000313" key="4">
    <source>
        <dbReference type="Proteomes" id="UP000603434"/>
    </source>
</evidence>
<dbReference type="GO" id="GO:0043107">
    <property type="term" value="P:type IV pilus-dependent motility"/>
    <property type="evidence" value="ECO:0007669"/>
    <property type="project" value="InterPro"/>
</dbReference>
<keyword evidence="2" id="KW-0472">Membrane</keyword>
<dbReference type="InterPro" id="IPR007445">
    <property type="entry name" value="PilO"/>
</dbReference>
<accession>A0A8J6NWN2</accession>
<reference evidence="3 4" key="1">
    <citation type="submission" date="2020-08" db="EMBL/GenBank/DDBJ databases">
        <title>Bridging the membrane lipid divide: bacteria of the FCB group superphylum have the potential to synthesize archaeal ether lipids.</title>
        <authorList>
            <person name="Villanueva L."/>
            <person name="Von Meijenfeldt F.A.B."/>
            <person name="Westbye A.B."/>
            <person name="Yadav S."/>
            <person name="Hopmans E.C."/>
            <person name="Dutilh B.E."/>
            <person name="Sinninghe Damste J.S."/>
        </authorList>
    </citation>
    <scope>NUCLEOTIDE SEQUENCE [LARGE SCALE GENOMIC DNA]</scope>
    <source>
        <strain evidence="3">NIOZ-UU30</strain>
    </source>
</reference>
<dbReference type="Gene3D" id="3.30.70.60">
    <property type="match status" value="1"/>
</dbReference>
<dbReference type="EMBL" id="JACNJH010000164">
    <property type="protein sequence ID" value="MBC8362023.1"/>
    <property type="molecule type" value="Genomic_DNA"/>
</dbReference>
<keyword evidence="2" id="KW-0812">Transmembrane</keyword>
<keyword evidence="1" id="KW-0175">Coiled coil</keyword>
<evidence type="ECO:0000256" key="2">
    <source>
        <dbReference type="SAM" id="Phobius"/>
    </source>
</evidence>
<name>A0A8J6NWN2_9BACT</name>
<dbReference type="Proteomes" id="UP000603434">
    <property type="component" value="Unassembled WGS sequence"/>
</dbReference>
<dbReference type="InterPro" id="IPR014717">
    <property type="entry name" value="Transl_elong_EF1B/ribsomal_bS6"/>
</dbReference>
<sequence>MKKIDIAKIIEPILKGMDKIGKLSKLYRILISLGVIVLFAGPLIYFSYLPKMQKIDELNKTVADLDQKLTQLKAKARQLKAVQKQFKAAENEFKVVMQALPEKKEIPNLLASISGSGMDAGLEFILFEPKGENSKDFYAEIPISIKVSGNYHNVAMFFDKVSRLSRIVNIDNISITGQKGAKGEDSLATSCTAITYRFVEKKSK</sequence>
<gene>
    <name evidence="3" type="ORF">H8E23_11570</name>
</gene>
<evidence type="ECO:0000256" key="1">
    <source>
        <dbReference type="SAM" id="Coils"/>
    </source>
</evidence>
<proteinExistence type="predicted"/>
<feature type="coiled-coil region" evidence="1">
    <location>
        <begin position="55"/>
        <end position="99"/>
    </location>
</feature>
<keyword evidence="2" id="KW-1133">Transmembrane helix</keyword>
<dbReference type="GO" id="GO:0043683">
    <property type="term" value="P:type IV pilus assembly"/>
    <property type="evidence" value="ECO:0007669"/>
    <property type="project" value="InterPro"/>
</dbReference>
<protein>
    <submittedName>
        <fullName evidence="3">Type 4a pilus biogenesis protein PilO</fullName>
    </submittedName>
</protein>
<evidence type="ECO:0000313" key="3">
    <source>
        <dbReference type="EMBL" id="MBC8362023.1"/>
    </source>
</evidence>